<feature type="non-terminal residue" evidence="1">
    <location>
        <position position="97"/>
    </location>
</feature>
<sequence length="97" mass="10962">MQFMKTLTLMNRSFESKMLIEKSSTIYFYWHLERASSIPAKFMGIPLSHSPPLLNQMHISPLELLHRVPLLDFDLLPGNCSSMAASSLLSLPNVVIS</sequence>
<name>A0A3P6EEU7_BRAOL</name>
<dbReference type="EMBL" id="LR031876">
    <property type="protein sequence ID" value="VDD36076.1"/>
    <property type="molecule type" value="Genomic_DNA"/>
</dbReference>
<proteinExistence type="predicted"/>
<reference evidence="1" key="1">
    <citation type="submission" date="2018-11" db="EMBL/GenBank/DDBJ databases">
        <authorList>
            <consortium name="Genoscope - CEA"/>
            <person name="William W."/>
        </authorList>
    </citation>
    <scope>NUCLEOTIDE SEQUENCE</scope>
</reference>
<gene>
    <name evidence="1" type="ORF">BOLC7T41636H</name>
</gene>
<evidence type="ECO:0000313" key="1">
    <source>
        <dbReference type="EMBL" id="VDD36076.1"/>
    </source>
</evidence>
<protein>
    <submittedName>
        <fullName evidence="1">Uncharacterized protein</fullName>
    </submittedName>
</protein>
<accession>A0A3P6EEU7</accession>
<dbReference type="AlphaFoldDB" id="A0A3P6EEU7"/>
<organism evidence="1">
    <name type="scientific">Brassica oleracea</name>
    <name type="common">Wild cabbage</name>
    <dbReference type="NCBI Taxonomy" id="3712"/>
    <lineage>
        <taxon>Eukaryota</taxon>
        <taxon>Viridiplantae</taxon>
        <taxon>Streptophyta</taxon>
        <taxon>Embryophyta</taxon>
        <taxon>Tracheophyta</taxon>
        <taxon>Spermatophyta</taxon>
        <taxon>Magnoliopsida</taxon>
        <taxon>eudicotyledons</taxon>
        <taxon>Gunneridae</taxon>
        <taxon>Pentapetalae</taxon>
        <taxon>rosids</taxon>
        <taxon>malvids</taxon>
        <taxon>Brassicales</taxon>
        <taxon>Brassicaceae</taxon>
        <taxon>Brassiceae</taxon>
        <taxon>Brassica</taxon>
    </lineage>
</organism>